<dbReference type="SUPFAM" id="SSF51182">
    <property type="entry name" value="RmlC-like cupins"/>
    <property type="match status" value="1"/>
</dbReference>
<reference evidence="1" key="1">
    <citation type="journal article" date="2019" name="Beilstein J. Org. Chem.">
        <title>Nanangenines: drimane sesquiterpenoids as the dominant metabolite cohort of a novel Australian fungus, Aspergillus nanangensis.</title>
        <authorList>
            <person name="Lacey H.J."/>
            <person name="Gilchrist C.L.M."/>
            <person name="Crombie A."/>
            <person name="Kalaitzis J.A."/>
            <person name="Vuong D."/>
            <person name="Rutledge P.J."/>
            <person name="Turner P."/>
            <person name="Pitt J.I."/>
            <person name="Lacey E."/>
            <person name="Chooi Y.H."/>
            <person name="Piggott A.M."/>
        </authorList>
    </citation>
    <scope>NUCLEOTIDE SEQUENCE</scope>
    <source>
        <strain evidence="1">MST-FP2251</strain>
    </source>
</reference>
<protein>
    <recommendedName>
        <fullName evidence="3">Homogentisate 1,2-dioxygenase</fullName>
    </recommendedName>
</protein>
<dbReference type="Proteomes" id="UP001194746">
    <property type="component" value="Unassembled WGS sequence"/>
</dbReference>
<evidence type="ECO:0000313" key="1">
    <source>
        <dbReference type="EMBL" id="KAF9888225.1"/>
    </source>
</evidence>
<accession>A0AAD4CKJ7</accession>
<comment type="caution">
    <text evidence="1">The sequence shown here is derived from an EMBL/GenBank/DDBJ whole genome shotgun (WGS) entry which is preliminary data.</text>
</comment>
<organism evidence="1 2">
    <name type="scientific">Aspergillus nanangensis</name>
    <dbReference type="NCBI Taxonomy" id="2582783"/>
    <lineage>
        <taxon>Eukaryota</taxon>
        <taxon>Fungi</taxon>
        <taxon>Dikarya</taxon>
        <taxon>Ascomycota</taxon>
        <taxon>Pezizomycotina</taxon>
        <taxon>Eurotiomycetes</taxon>
        <taxon>Eurotiomycetidae</taxon>
        <taxon>Eurotiales</taxon>
        <taxon>Aspergillaceae</taxon>
        <taxon>Aspergillus</taxon>
        <taxon>Aspergillus subgen. Circumdati</taxon>
    </lineage>
</organism>
<dbReference type="AlphaFoldDB" id="A0AAD4CKJ7"/>
<dbReference type="InterPro" id="IPR014710">
    <property type="entry name" value="RmlC-like_jellyroll"/>
</dbReference>
<dbReference type="EMBL" id="VCAU01000050">
    <property type="protein sequence ID" value="KAF9888225.1"/>
    <property type="molecule type" value="Genomic_DNA"/>
</dbReference>
<dbReference type="Gene3D" id="2.60.120.10">
    <property type="entry name" value="Jelly Rolls"/>
    <property type="match status" value="2"/>
</dbReference>
<evidence type="ECO:0000313" key="2">
    <source>
        <dbReference type="Proteomes" id="UP001194746"/>
    </source>
</evidence>
<keyword evidence="2" id="KW-1185">Reference proteome</keyword>
<evidence type="ECO:0008006" key="3">
    <source>
        <dbReference type="Google" id="ProtNLM"/>
    </source>
</evidence>
<proteinExistence type="predicted"/>
<dbReference type="InterPro" id="IPR011051">
    <property type="entry name" value="RmlC_Cupin_sf"/>
</dbReference>
<gene>
    <name evidence="1" type="ORF">FE257_009220</name>
</gene>
<sequence>MDEVSHPVPTSNMATITEIIDFAPESSQEFTAKRDETLLHHKPASPKGFKAWRELEPLAVVHLSQACIPAKFAPPRDVFGGDFLRLEWQQMNNNRQPFYHRNADVDEISYQVSGERTLMTEIGTVELRPGDFSRIPVGIAHDNYGREEVHLLFYIHGPVEECGDVCDKSMHKDLPFDGWQPSHCTEVLTECLGAAECEIAVSLTDEALLLRAPLEAASGMPAALNVQRHGEELSSQWLYKSESVWIGSFKQSKTRGDIYRRRIRADTIQYQISGKRTLVSQRGVVELNPGDFVCIPKGCAYTNAVASASTHLEVLTSKPTPLKMVPSERANPVSIEAIRNIREA</sequence>
<name>A0AAD4CKJ7_ASPNN</name>
<reference evidence="1" key="2">
    <citation type="submission" date="2020-02" db="EMBL/GenBank/DDBJ databases">
        <authorList>
            <person name="Gilchrist C.L.M."/>
            <person name="Chooi Y.-H."/>
        </authorList>
    </citation>
    <scope>NUCLEOTIDE SEQUENCE</scope>
    <source>
        <strain evidence="1">MST-FP2251</strain>
    </source>
</reference>